<name>A0A9W4KER4_9EURO</name>
<dbReference type="AlphaFoldDB" id="A0A9W4KER4"/>
<dbReference type="PANTHER" id="PTHR36848">
    <property type="entry name" value="DNA-BINDING PROTEIN (PUTATIVE SECRETED PROTEIN)-RELATED"/>
    <property type="match status" value="1"/>
</dbReference>
<feature type="signal peptide" evidence="1">
    <location>
        <begin position="1"/>
        <end position="24"/>
    </location>
</feature>
<dbReference type="Proteomes" id="UP001154252">
    <property type="component" value="Unassembled WGS sequence"/>
</dbReference>
<dbReference type="SUPFAM" id="SSF49785">
    <property type="entry name" value="Galactose-binding domain-like"/>
    <property type="match status" value="1"/>
</dbReference>
<accession>A0A9W4KER4</accession>
<keyword evidence="1" id="KW-0732">Signal</keyword>
<evidence type="ECO:0000256" key="1">
    <source>
        <dbReference type="SAM" id="SignalP"/>
    </source>
</evidence>
<dbReference type="Pfam" id="PF17132">
    <property type="entry name" value="Glyco_hydro_106"/>
    <property type="match status" value="1"/>
</dbReference>
<feature type="chain" id="PRO_5040859140" description="Secreted protein" evidence="1">
    <location>
        <begin position="25"/>
        <end position="1017"/>
    </location>
</feature>
<protein>
    <recommendedName>
        <fullName evidence="4">Secreted protein</fullName>
    </recommendedName>
</protein>
<evidence type="ECO:0008006" key="4">
    <source>
        <dbReference type="Google" id="ProtNLM"/>
    </source>
</evidence>
<dbReference type="InterPro" id="IPR053161">
    <property type="entry name" value="Ulvan_degrading_GH"/>
</dbReference>
<reference evidence="2" key="1">
    <citation type="submission" date="2021-07" db="EMBL/GenBank/DDBJ databases">
        <authorList>
            <person name="Branca A.L. A."/>
        </authorList>
    </citation>
    <scope>NUCLEOTIDE SEQUENCE</scope>
</reference>
<comment type="caution">
    <text evidence="2">The sequence shown here is derived from an EMBL/GenBank/DDBJ whole genome shotgun (WGS) entry which is preliminary data.</text>
</comment>
<evidence type="ECO:0000313" key="2">
    <source>
        <dbReference type="EMBL" id="CAG8902477.1"/>
    </source>
</evidence>
<keyword evidence="3" id="KW-1185">Reference proteome</keyword>
<dbReference type="PANTHER" id="PTHR36848:SF2">
    <property type="entry name" value="SECRETED PROTEIN"/>
    <property type="match status" value="1"/>
</dbReference>
<dbReference type="OrthoDB" id="2588159at2759"/>
<organism evidence="2 3">
    <name type="scientific">Penicillium egyptiacum</name>
    <dbReference type="NCBI Taxonomy" id="1303716"/>
    <lineage>
        <taxon>Eukaryota</taxon>
        <taxon>Fungi</taxon>
        <taxon>Dikarya</taxon>
        <taxon>Ascomycota</taxon>
        <taxon>Pezizomycotina</taxon>
        <taxon>Eurotiomycetes</taxon>
        <taxon>Eurotiomycetidae</taxon>
        <taxon>Eurotiales</taxon>
        <taxon>Aspergillaceae</taxon>
        <taxon>Penicillium</taxon>
    </lineage>
</organism>
<gene>
    <name evidence="2" type="ORF">PEGY_LOCUS6792</name>
</gene>
<proteinExistence type="predicted"/>
<evidence type="ECO:0000313" key="3">
    <source>
        <dbReference type="Proteomes" id="UP001154252"/>
    </source>
</evidence>
<sequence length="1017" mass="111141">MVFIPQFLSRTALLLSFTVHLARAYTNDQIAAKIDKGTFQSPSALLRPRFRYWVPDSSVEETAVRHDIESAAAIGAGGVEFLPFYNSGGVLGGAPPGDDWSKNGFGTPASNRIFQAALETHRDAGLVMDFAIGPNQGQGVPANPNDEGLQWDLIPVSEAIAANDSFHGIIPGWGSGDFLALVSAEMVSSENIKNTSFSSGTRVASYSRLILKENTLADRTSEVSPGGHVSLAFPPNLHSTRYRLFAFYQRLTHAKNLELSKNQSKTVFDNGSYNVDHFSARGAETVIKFWEEHILNENMKSLLTEAGNYAWEDSVEIKSNTSWTPSLPSVFKEKYGYSLIKYLPLIIFGNNNIAIQQSEPGAIECLLDNPDQGVGFVNDYRGALVEGYGQYLKTLTAWVESSLSLQMSAQVSYNLPMDMEANIPFVNAPECESLGFVDNIDAYRQFSGPAVLAGKRVISNEMGAVSMEAFRYMISHLLWSINSAVVGGVNQFIIHGQPYSGKYWSTTWPGYTAFSYFYSEMWSDKQPAWNHGFSNALGYISRLQYSQQTGKLRTDVAVYNKQSATDFAFASSLANLTDIIHDGYSYSYISPDNFDLPHAYVRQGILAPDGPAYKSLVIPNTANVTLDSINKLRTFAESGFPVILSGGDPSYYMTGAASEKGNFARAIALLKETDNVYSAANGEIANQLSSLSLDPQIRVQSNGTWYTTWRESLNEHMDFAFIFNAGEASSGHIEVSSDKRPYVCNMWTGDITPVINYHNANGKIVIPLRLESNQTALIGFNGEIRDRSNSILQGVQVPSTVLGYKYSATSSQLVDLHVAAGGPDTLGGKNHSAFWARKAASSFPITNWSLTAEHWAAPTNISDASLVASKYNTTHQLSSLVSWTEIPGLANSSGVGYYSASFNWPPRTGSADGAYVIFPKITHALCLRINGNDLPALDYNAPSIDIGPYIKQGQNEILAIVPTTMWNYLRSIFDQIEMSGLPPLITIAYPGPLPGLVQNGLRGTVQIVPYVKTVVAA</sequence>
<dbReference type="EMBL" id="CAJVRC010000876">
    <property type="protein sequence ID" value="CAG8902477.1"/>
    <property type="molecule type" value="Genomic_DNA"/>
</dbReference>
<dbReference type="InterPro" id="IPR008979">
    <property type="entry name" value="Galactose-bd-like_sf"/>
</dbReference>